<proteinExistence type="predicted"/>
<dbReference type="AlphaFoldDB" id="V7CKT6"/>
<organism evidence="2 3">
    <name type="scientific">Phaseolus vulgaris</name>
    <name type="common">Kidney bean</name>
    <name type="synonym">French bean</name>
    <dbReference type="NCBI Taxonomy" id="3885"/>
    <lineage>
        <taxon>Eukaryota</taxon>
        <taxon>Viridiplantae</taxon>
        <taxon>Streptophyta</taxon>
        <taxon>Embryophyta</taxon>
        <taxon>Tracheophyta</taxon>
        <taxon>Spermatophyta</taxon>
        <taxon>Magnoliopsida</taxon>
        <taxon>eudicotyledons</taxon>
        <taxon>Gunneridae</taxon>
        <taxon>Pentapetalae</taxon>
        <taxon>rosids</taxon>
        <taxon>fabids</taxon>
        <taxon>Fabales</taxon>
        <taxon>Fabaceae</taxon>
        <taxon>Papilionoideae</taxon>
        <taxon>50 kb inversion clade</taxon>
        <taxon>NPAAA clade</taxon>
        <taxon>indigoferoid/millettioid clade</taxon>
        <taxon>Phaseoleae</taxon>
        <taxon>Phaseolus</taxon>
    </lineage>
</organism>
<feature type="compositionally biased region" description="Polar residues" evidence="1">
    <location>
        <begin position="385"/>
        <end position="399"/>
    </location>
</feature>
<keyword evidence="3" id="KW-1185">Reference proteome</keyword>
<dbReference type="Gramene" id="ESW29905">
    <property type="protein sequence ID" value="ESW29905"/>
    <property type="gene ID" value="PHAVU_002G108200g"/>
</dbReference>
<sequence>MTPRGRGGGRGVRVDDISLPNTNICPSFVLPTTMESTHPIYEGPSLPTFHEQDTEHHVGESNPTSFSIEPTMNQPSPIQDSLTPDNESGNVVDQRPWLHAERGEFSPANGPFNVISRIIKQKYDEPSPTWKKVRLEVRDRWFGEFKYRWDLEQDKLIRSIFDTKASPHGQDKGTWIPQLVRATLDQHWSSTEFQNKSVIAKANRAVEKGASAYCGGSISTAAHFEKMVVKRTKKLKTGEWVNGKTRDLAEKYKKRREEAQQQQMLESESLQNSHVASIDDNEIYIDVVGAGNKKGNVYGIGVLSKRFNSSTIAHSTTSQAPIVHQIEEMREIIQKLNDELRTKHVKERTLEEKMELLMKTREEKSERMHKQDEQMQQIMQHIQMNNPISGSSNPTTSGHHQGDNIGDDSSEED</sequence>
<evidence type="ECO:0000313" key="2">
    <source>
        <dbReference type="EMBL" id="ESW29905.1"/>
    </source>
</evidence>
<feature type="region of interest" description="Disordered" evidence="1">
    <location>
        <begin position="45"/>
        <end position="90"/>
    </location>
</feature>
<dbReference type="Proteomes" id="UP000000226">
    <property type="component" value="Chromosome 2"/>
</dbReference>
<reference evidence="3" key="1">
    <citation type="journal article" date="2014" name="Nat. Genet.">
        <title>A reference genome for common bean and genome-wide analysis of dual domestications.</title>
        <authorList>
            <person name="Schmutz J."/>
            <person name="McClean P.E."/>
            <person name="Mamidi S."/>
            <person name="Wu G.A."/>
            <person name="Cannon S.B."/>
            <person name="Grimwood J."/>
            <person name="Jenkins J."/>
            <person name="Shu S."/>
            <person name="Song Q."/>
            <person name="Chavarro C."/>
            <person name="Torres-Torres M."/>
            <person name="Geffroy V."/>
            <person name="Moghaddam S.M."/>
            <person name="Gao D."/>
            <person name="Abernathy B."/>
            <person name="Barry K."/>
            <person name="Blair M."/>
            <person name="Brick M.A."/>
            <person name="Chovatia M."/>
            <person name="Gepts P."/>
            <person name="Goodstein D.M."/>
            <person name="Gonzales M."/>
            <person name="Hellsten U."/>
            <person name="Hyten D.L."/>
            <person name="Jia G."/>
            <person name="Kelly J.D."/>
            <person name="Kudrna D."/>
            <person name="Lee R."/>
            <person name="Richard M.M."/>
            <person name="Miklas P.N."/>
            <person name="Osorno J.M."/>
            <person name="Rodrigues J."/>
            <person name="Thareau V."/>
            <person name="Urrea C.A."/>
            <person name="Wang M."/>
            <person name="Yu Y."/>
            <person name="Zhang M."/>
            <person name="Wing R.A."/>
            <person name="Cregan P.B."/>
            <person name="Rokhsar D.S."/>
            <person name="Jackson S.A."/>
        </authorList>
    </citation>
    <scope>NUCLEOTIDE SEQUENCE [LARGE SCALE GENOMIC DNA]</scope>
    <source>
        <strain evidence="3">cv. G19833</strain>
    </source>
</reference>
<protein>
    <recommendedName>
        <fullName evidence="4">Transposase, Ptta/En/Spm, plant</fullName>
    </recommendedName>
</protein>
<dbReference type="SMR" id="V7CKT6"/>
<evidence type="ECO:0000256" key="1">
    <source>
        <dbReference type="SAM" id="MobiDB-lite"/>
    </source>
</evidence>
<feature type="compositionally biased region" description="Basic and acidic residues" evidence="1">
    <location>
        <begin position="364"/>
        <end position="373"/>
    </location>
</feature>
<feature type="compositionally biased region" description="Low complexity" evidence="1">
    <location>
        <begin position="374"/>
        <end position="384"/>
    </location>
</feature>
<feature type="region of interest" description="Disordered" evidence="1">
    <location>
        <begin position="364"/>
        <end position="413"/>
    </location>
</feature>
<evidence type="ECO:0000313" key="3">
    <source>
        <dbReference type="Proteomes" id="UP000000226"/>
    </source>
</evidence>
<dbReference type="Pfam" id="PF03004">
    <property type="entry name" value="Transposase_24"/>
    <property type="match status" value="1"/>
</dbReference>
<gene>
    <name evidence="2" type="ORF">PHAVU_002G108200g</name>
</gene>
<feature type="compositionally biased region" description="Polar residues" evidence="1">
    <location>
        <begin position="61"/>
        <end position="90"/>
    </location>
</feature>
<accession>V7CKT6</accession>
<feature type="compositionally biased region" description="Basic and acidic residues" evidence="1">
    <location>
        <begin position="50"/>
        <end position="59"/>
    </location>
</feature>
<name>V7CKT6_PHAVU</name>
<evidence type="ECO:0008006" key="4">
    <source>
        <dbReference type="Google" id="ProtNLM"/>
    </source>
</evidence>
<dbReference type="OrthoDB" id="1429956at2759"/>
<dbReference type="EMBL" id="CM002289">
    <property type="protein sequence ID" value="ESW29905.1"/>
    <property type="molecule type" value="Genomic_DNA"/>
</dbReference>
<dbReference type="InterPro" id="IPR004252">
    <property type="entry name" value="Probable_transposase_24"/>
</dbReference>
<dbReference type="OMA" id="STWIDYW"/>